<reference evidence="3" key="1">
    <citation type="submission" date="2023-10" db="EMBL/GenBank/DDBJ databases">
        <title>Chromosome-level genome of the transformable northern wattle, Acacia crassicarpa.</title>
        <authorList>
            <person name="Massaro I."/>
            <person name="Sinha N.R."/>
            <person name="Poethig S."/>
            <person name="Leichty A.R."/>
        </authorList>
    </citation>
    <scope>NUCLEOTIDE SEQUENCE</scope>
    <source>
        <strain evidence="3">Acra3RX</strain>
        <tissue evidence="3">Leaf</tissue>
    </source>
</reference>
<dbReference type="Pfam" id="PF13966">
    <property type="entry name" value="zf-RVT"/>
    <property type="match status" value="1"/>
</dbReference>
<evidence type="ECO:0000313" key="3">
    <source>
        <dbReference type="EMBL" id="KAK4253487.1"/>
    </source>
</evidence>
<evidence type="ECO:0000259" key="2">
    <source>
        <dbReference type="Pfam" id="PF13966"/>
    </source>
</evidence>
<dbReference type="PANTHER" id="PTHR47723:SF19">
    <property type="entry name" value="POLYNUCLEOTIDYL TRANSFERASE, RIBONUCLEASE H-LIKE SUPERFAMILY PROTEIN"/>
    <property type="match status" value="1"/>
</dbReference>
<dbReference type="InterPro" id="IPR026960">
    <property type="entry name" value="RVT-Znf"/>
</dbReference>
<dbReference type="InterPro" id="IPR036397">
    <property type="entry name" value="RNaseH_sf"/>
</dbReference>
<dbReference type="InterPro" id="IPR012337">
    <property type="entry name" value="RNaseH-like_sf"/>
</dbReference>
<gene>
    <name evidence="3" type="ORF">QN277_010152</name>
</gene>
<dbReference type="InterPro" id="IPR002156">
    <property type="entry name" value="RNaseH_domain"/>
</dbReference>
<feature type="domain" description="Reverse transcriptase zinc-binding" evidence="2">
    <location>
        <begin position="59"/>
        <end position="144"/>
    </location>
</feature>
<dbReference type="GO" id="GO:0004523">
    <property type="term" value="F:RNA-DNA hybrid ribonuclease activity"/>
    <property type="evidence" value="ECO:0007669"/>
    <property type="project" value="InterPro"/>
</dbReference>
<dbReference type="InterPro" id="IPR044730">
    <property type="entry name" value="RNase_H-like_dom_plant"/>
</dbReference>
<name>A0AAE1IPA7_9FABA</name>
<keyword evidence="4" id="KW-1185">Reference proteome</keyword>
<dbReference type="AlphaFoldDB" id="A0AAE1IPA7"/>
<dbReference type="Pfam" id="PF13456">
    <property type="entry name" value="RVT_3"/>
    <property type="match status" value="1"/>
</dbReference>
<protein>
    <recommendedName>
        <fullName evidence="5">RNase H type-1 domain-containing protein</fullName>
    </recommendedName>
</protein>
<dbReference type="SUPFAM" id="SSF53098">
    <property type="entry name" value="Ribonuclease H-like"/>
    <property type="match status" value="1"/>
</dbReference>
<accession>A0AAE1IPA7</accession>
<dbReference type="Proteomes" id="UP001293593">
    <property type="component" value="Unassembled WGS sequence"/>
</dbReference>
<evidence type="ECO:0000313" key="4">
    <source>
        <dbReference type="Proteomes" id="UP001293593"/>
    </source>
</evidence>
<organism evidence="3 4">
    <name type="scientific">Acacia crassicarpa</name>
    <name type="common">northern wattle</name>
    <dbReference type="NCBI Taxonomy" id="499986"/>
    <lineage>
        <taxon>Eukaryota</taxon>
        <taxon>Viridiplantae</taxon>
        <taxon>Streptophyta</taxon>
        <taxon>Embryophyta</taxon>
        <taxon>Tracheophyta</taxon>
        <taxon>Spermatophyta</taxon>
        <taxon>Magnoliopsida</taxon>
        <taxon>eudicotyledons</taxon>
        <taxon>Gunneridae</taxon>
        <taxon>Pentapetalae</taxon>
        <taxon>rosids</taxon>
        <taxon>fabids</taxon>
        <taxon>Fabales</taxon>
        <taxon>Fabaceae</taxon>
        <taxon>Caesalpinioideae</taxon>
        <taxon>mimosoid clade</taxon>
        <taxon>Acacieae</taxon>
        <taxon>Acacia</taxon>
    </lineage>
</organism>
<dbReference type="EMBL" id="JAWXYG010000015">
    <property type="protein sequence ID" value="KAK4253487.1"/>
    <property type="molecule type" value="Genomic_DNA"/>
</dbReference>
<dbReference type="GO" id="GO:0003676">
    <property type="term" value="F:nucleic acid binding"/>
    <property type="evidence" value="ECO:0007669"/>
    <property type="project" value="InterPro"/>
</dbReference>
<dbReference type="InterPro" id="IPR053151">
    <property type="entry name" value="RNase_H-like"/>
</dbReference>
<dbReference type="PANTHER" id="PTHR47723">
    <property type="entry name" value="OS05G0353850 PROTEIN"/>
    <property type="match status" value="1"/>
</dbReference>
<feature type="domain" description="RNase H type-1" evidence="1">
    <location>
        <begin position="253"/>
        <end position="372"/>
    </location>
</feature>
<sequence length="405" mass="46175">MIEDTSCVADWVVQGSWNFSLLSSTFPCRVIQKLISVVPPSPEASDDIQLWSGTNSGLFSVKSAYQMIDGISMQESDPLFSSIWKWEGSEQILTFMWITFNDRLPTNFWRSSWSNASALCASCEDGPEDVLHILRDCKFAKDMWYNLLDPIYFSQFFSASLRDWGKFDLKRDLARVKEGKWHLIWGVAIWHLWKWRNNFIFMDDFRRPEYPSEFVLHIWKSFIHLQEPAVLLQPEPSEVVGWVCPDPGWVKTNVDGAVTRYASRAGCGGVIRDPMGQWVGGFTHFLGTCTAFEAEQWAILKGLSLTWDLGLRRVLLELDCKELVDILADASLFAGGSLLFQNIREFMTREWELKISFVPCEHNSLADALAKQGLYASSFLDVCPVSLRTLISQDCNGIKFPTVVS</sequence>
<comment type="caution">
    <text evidence="3">The sequence shown here is derived from an EMBL/GenBank/DDBJ whole genome shotgun (WGS) entry which is preliminary data.</text>
</comment>
<evidence type="ECO:0000259" key="1">
    <source>
        <dbReference type="Pfam" id="PF13456"/>
    </source>
</evidence>
<proteinExistence type="predicted"/>
<dbReference type="CDD" id="cd06222">
    <property type="entry name" value="RNase_H_like"/>
    <property type="match status" value="1"/>
</dbReference>
<dbReference type="Gene3D" id="3.30.420.10">
    <property type="entry name" value="Ribonuclease H-like superfamily/Ribonuclease H"/>
    <property type="match status" value="1"/>
</dbReference>
<evidence type="ECO:0008006" key="5">
    <source>
        <dbReference type="Google" id="ProtNLM"/>
    </source>
</evidence>